<reference evidence="3" key="1">
    <citation type="journal article" date="2019" name="Environ. Microbiol.">
        <title>Fungal ecological strategies reflected in gene transcription - a case study of two litter decomposers.</title>
        <authorList>
            <person name="Barbi F."/>
            <person name="Kohler A."/>
            <person name="Barry K."/>
            <person name="Baskaran P."/>
            <person name="Daum C."/>
            <person name="Fauchery L."/>
            <person name="Ihrmark K."/>
            <person name="Kuo A."/>
            <person name="LaButti K."/>
            <person name="Lipzen A."/>
            <person name="Morin E."/>
            <person name="Grigoriev I.V."/>
            <person name="Henrissat B."/>
            <person name="Lindahl B."/>
            <person name="Martin F."/>
        </authorList>
    </citation>
    <scope>NUCLEOTIDE SEQUENCE</scope>
    <source>
        <strain evidence="3">JB14</strain>
    </source>
</reference>
<evidence type="ECO:0000313" key="4">
    <source>
        <dbReference type="Proteomes" id="UP000799118"/>
    </source>
</evidence>
<keyword evidence="1" id="KW-0547">Nucleotide-binding</keyword>
<keyword evidence="4" id="KW-1185">Reference proteome</keyword>
<evidence type="ECO:0000313" key="3">
    <source>
        <dbReference type="EMBL" id="KAE9383533.1"/>
    </source>
</evidence>
<feature type="non-terminal residue" evidence="3">
    <location>
        <position position="1"/>
    </location>
</feature>
<proteinExistence type="predicted"/>
<dbReference type="InterPro" id="IPR013126">
    <property type="entry name" value="Hsp_70_fam"/>
</dbReference>
<sequence length="57" mass="6239">LQQNVPFPFVTADVSGPKHVNTKLLHSQFKVLVDPLVKRTIDSCKSLSAVPVSKPAR</sequence>
<protein>
    <submittedName>
        <fullName evidence="3">Uncharacterized protein</fullName>
    </submittedName>
</protein>
<dbReference type="EMBL" id="ML770421">
    <property type="protein sequence ID" value="KAE9383533.1"/>
    <property type="molecule type" value="Genomic_DNA"/>
</dbReference>
<dbReference type="AlphaFoldDB" id="A0A6A4GDQ4"/>
<dbReference type="Pfam" id="PF00012">
    <property type="entry name" value="HSP70"/>
    <property type="match status" value="1"/>
</dbReference>
<dbReference type="GO" id="GO:0005524">
    <property type="term" value="F:ATP binding"/>
    <property type="evidence" value="ECO:0007669"/>
    <property type="project" value="UniProtKB-KW"/>
</dbReference>
<dbReference type="Proteomes" id="UP000799118">
    <property type="component" value="Unassembled WGS sequence"/>
</dbReference>
<gene>
    <name evidence="3" type="ORF">BT96DRAFT_843693</name>
</gene>
<accession>A0A6A4GDQ4</accession>
<keyword evidence="2" id="KW-0067">ATP-binding</keyword>
<name>A0A6A4GDQ4_9AGAR</name>
<evidence type="ECO:0000256" key="2">
    <source>
        <dbReference type="ARBA" id="ARBA00022840"/>
    </source>
</evidence>
<dbReference type="GO" id="GO:0140662">
    <property type="term" value="F:ATP-dependent protein folding chaperone"/>
    <property type="evidence" value="ECO:0007669"/>
    <property type="project" value="InterPro"/>
</dbReference>
<organism evidence="3 4">
    <name type="scientific">Gymnopus androsaceus JB14</name>
    <dbReference type="NCBI Taxonomy" id="1447944"/>
    <lineage>
        <taxon>Eukaryota</taxon>
        <taxon>Fungi</taxon>
        <taxon>Dikarya</taxon>
        <taxon>Basidiomycota</taxon>
        <taxon>Agaricomycotina</taxon>
        <taxon>Agaricomycetes</taxon>
        <taxon>Agaricomycetidae</taxon>
        <taxon>Agaricales</taxon>
        <taxon>Marasmiineae</taxon>
        <taxon>Omphalotaceae</taxon>
        <taxon>Gymnopus</taxon>
    </lineage>
</organism>
<evidence type="ECO:0000256" key="1">
    <source>
        <dbReference type="ARBA" id="ARBA00022741"/>
    </source>
</evidence>
<dbReference type="OrthoDB" id="3221276at2759"/>